<protein>
    <submittedName>
        <fullName evidence="2">ARAD1B14168p</fullName>
    </submittedName>
</protein>
<reference evidence="2" key="2">
    <citation type="submission" date="2014-06" db="EMBL/GenBank/DDBJ databases">
        <title>The complete genome of Blastobotrys (Arxula) adeninivorans LS3 - a yeast of biotechnological interest.</title>
        <authorList>
            <person name="Kunze G."/>
            <person name="Gaillardin C."/>
            <person name="Czernicka M."/>
            <person name="Durrens P."/>
            <person name="Martin T."/>
            <person name="Boer E."/>
            <person name="Gabaldon T."/>
            <person name="Cruz J."/>
            <person name="Talla E."/>
            <person name="Marck C."/>
            <person name="Goffeau A."/>
            <person name="Barbe V."/>
            <person name="Baret P."/>
            <person name="Baronian K."/>
            <person name="Beier S."/>
            <person name="Bleykasten C."/>
            <person name="Bode R."/>
            <person name="Casaregola S."/>
            <person name="Despons L."/>
            <person name="Fairhead C."/>
            <person name="Giersberg M."/>
            <person name="Gierski P."/>
            <person name="Hahnel U."/>
            <person name="Hartmann A."/>
            <person name="Jankowska D."/>
            <person name="Jubin C."/>
            <person name="Jung P."/>
            <person name="Lafontaine I."/>
            <person name="Leh-Louis V."/>
            <person name="Lemaire M."/>
            <person name="Marcet-Houben M."/>
            <person name="Mascher M."/>
            <person name="Morel G."/>
            <person name="Richard G.-F."/>
            <person name="Riechen J."/>
            <person name="Sacerdot C."/>
            <person name="Sarkar A."/>
            <person name="Savel G."/>
            <person name="Schacherer J."/>
            <person name="Sherman D."/>
            <person name="Straub M.-L."/>
            <person name="Stein N."/>
            <person name="Thierry A."/>
            <person name="Trautwein-Schult A."/>
            <person name="Westhof E."/>
            <person name="Worch S."/>
            <person name="Dujon B."/>
            <person name="Souciet J.-L."/>
            <person name="Wincker P."/>
            <person name="Scholz U."/>
            <person name="Neuveglise N."/>
        </authorList>
    </citation>
    <scope>NUCLEOTIDE SEQUENCE</scope>
    <source>
        <strain evidence="2">LS3</strain>
    </source>
</reference>
<feature type="coiled-coil region" evidence="1">
    <location>
        <begin position="78"/>
        <end position="162"/>
    </location>
</feature>
<evidence type="ECO:0000256" key="1">
    <source>
        <dbReference type="SAM" id="Coils"/>
    </source>
</evidence>
<sequence>MSKEKTNQSSEQVTRLVERLVSIVASNADARTDVSTSAEAIMNEDAQMWDLVRQYAPEYSEYEQEYVDEQSVSTDPKQLELIRENSALRMELQRLQEVEERTSQTLQMFVTTLVGLQNDIQQHEQKYSKSKASLINSYERRVAEEQRAYQEYKRDYVKMLQALKILNIKLNKVKSNMDHDIAELGSTQPN</sequence>
<organism evidence="2">
    <name type="scientific">Blastobotrys adeninivorans</name>
    <name type="common">Yeast</name>
    <name type="synonym">Arxula adeninivorans</name>
    <dbReference type="NCBI Taxonomy" id="409370"/>
    <lineage>
        <taxon>Eukaryota</taxon>
        <taxon>Fungi</taxon>
        <taxon>Dikarya</taxon>
        <taxon>Ascomycota</taxon>
        <taxon>Saccharomycotina</taxon>
        <taxon>Dipodascomycetes</taxon>
        <taxon>Dipodascales</taxon>
        <taxon>Trichomonascaceae</taxon>
        <taxon>Blastobotrys</taxon>
    </lineage>
</organism>
<name>A0A060T5S5_BLAAD</name>
<evidence type="ECO:0000313" key="2">
    <source>
        <dbReference type="EMBL" id="CDP36485.1"/>
    </source>
</evidence>
<reference evidence="2" key="1">
    <citation type="submission" date="2014-02" db="EMBL/GenBank/DDBJ databases">
        <authorList>
            <person name="Genoscope - CEA"/>
        </authorList>
    </citation>
    <scope>NUCLEOTIDE SEQUENCE</scope>
    <source>
        <strain evidence="2">LS3</strain>
    </source>
</reference>
<accession>A0A060T5S5</accession>
<dbReference type="AlphaFoldDB" id="A0A060T5S5"/>
<dbReference type="EMBL" id="HG937692">
    <property type="protein sequence ID" value="CDP36485.1"/>
    <property type="molecule type" value="Genomic_DNA"/>
</dbReference>
<gene>
    <name evidence="2" type="ORF">GNLVRS02_ARAD1B14168g</name>
</gene>
<proteinExistence type="predicted"/>
<keyword evidence="1" id="KW-0175">Coiled coil</keyword>